<dbReference type="PANTHER" id="PTHR11102">
    <property type="entry name" value="SEL-1-LIKE PROTEIN"/>
    <property type="match status" value="1"/>
</dbReference>
<dbReference type="Gene3D" id="1.25.40.10">
    <property type="entry name" value="Tetratricopeptide repeat domain"/>
    <property type="match status" value="4"/>
</dbReference>
<keyword evidence="3" id="KW-1185">Reference proteome</keyword>
<dbReference type="RefSeq" id="WP_344590565.1">
    <property type="nucleotide sequence ID" value="NZ_BAAARW010000012.1"/>
</dbReference>
<dbReference type="SMART" id="SM00671">
    <property type="entry name" value="SEL1"/>
    <property type="match status" value="6"/>
</dbReference>
<dbReference type="InterPro" id="IPR006597">
    <property type="entry name" value="Sel1-like"/>
</dbReference>
<dbReference type="SUPFAM" id="SSF81901">
    <property type="entry name" value="HCP-like"/>
    <property type="match status" value="2"/>
</dbReference>
<gene>
    <name evidence="2" type="ORF">GCM10010191_39920</name>
</gene>
<evidence type="ECO:0000313" key="3">
    <source>
        <dbReference type="Proteomes" id="UP001501231"/>
    </source>
</evidence>
<dbReference type="Proteomes" id="UP001501231">
    <property type="component" value="Unassembled WGS sequence"/>
</dbReference>
<feature type="compositionally biased region" description="Polar residues" evidence="1">
    <location>
        <begin position="1"/>
        <end position="11"/>
    </location>
</feature>
<accession>A0ABP5WDS5</accession>
<dbReference type="SUPFAM" id="SSF48452">
    <property type="entry name" value="TPR-like"/>
    <property type="match status" value="1"/>
</dbReference>
<evidence type="ECO:0000256" key="1">
    <source>
        <dbReference type="SAM" id="MobiDB-lite"/>
    </source>
</evidence>
<dbReference type="Pfam" id="PF13432">
    <property type="entry name" value="TPR_16"/>
    <property type="match status" value="3"/>
</dbReference>
<evidence type="ECO:0000313" key="2">
    <source>
        <dbReference type="EMBL" id="GAA2423789.1"/>
    </source>
</evidence>
<dbReference type="EMBL" id="BAAARW010000012">
    <property type="protein sequence ID" value="GAA2423789.1"/>
    <property type="molecule type" value="Genomic_DNA"/>
</dbReference>
<comment type="caution">
    <text evidence="2">The sequence shown here is derived from an EMBL/GenBank/DDBJ whole genome shotgun (WGS) entry which is preliminary data.</text>
</comment>
<protein>
    <recommendedName>
        <fullName evidence="4">Tetratricopeptide repeat protein</fullName>
    </recommendedName>
</protein>
<feature type="region of interest" description="Disordered" evidence="1">
    <location>
        <begin position="1"/>
        <end position="21"/>
    </location>
</feature>
<sequence>MSTNVPQSPTESELRAAAETGDPQAGVEYAKYLTAGSAKDVDGAMPWLEPAALAGDAFAARTLAIMTRDRGEYERAEHWYRTAADHDGGCAFGLATLLEKCGDLVGAAEWYDKGAALGSLECKTNGAVLVAGQGRMDEAIARLEAAQAEGDHVAGDALDRIYGFSAEIGECEDLLDRAEPAEDWDEVMDAVYQLHERAEDFRAYPSHLDDALPLFDRGAEVAEDDRPLVWKALLLVKLDRWDAAQSSLEKAAERFPESGFASYVHGLMQREHGDLDKAEKWLRRSADLGRPEAQWNLAVLCLNQRRLDEAQRWYTAYAEQADEENDKDYEAGLERVDEYRREPDNLLDEADEARLPELRTAAETGDIAAAAELARLLRRKRALPEAVKWFRVAAEDGDPKTKLELGELLYDDCDADAEYVVEWFLPAAEAAYERAIAAPVADSADVDLIERVGHFYLAAEEEFKGEKWLRRAARLGHGKAAWWAGKRSDDYGDRQEAERMWELGARNGYAWCGWLAGRSMVLRKAYAEAEPLLRIAWDGREKEEPLHEAAYWLGRSLRGQERLDEAAEWLRTAVEVHSSVQKGYSGFMLHSLFDPRSDLADLLSELELDDEATPLVEHILERHPKHQIAHRAAARIAARRGDLEAARAHLKHVNDDLADIPEGVTAKDLLRIFDAVHPR</sequence>
<dbReference type="InterPro" id="IPR050767">
    <property type="entry name" value="Sel1_AlgK"/>
</dbReference>
<reference evidence="3" key="1">
    <citation type="journal article" date="2019" name="Int. J. Syst. Evol. Microbiol.">
        <title>The Global Catalogue of Microorganisms (GCM) 10K type strain sequencing project: providing services to taxonomists for standard genome sequencing and annotation.</title>
        <authorList>
            <consortium name="The Broad Institute Genomics Platform"/>
            <consortium name="The Broad Institute Genome Sequencing Center for Infectious Disease"/>
            <person name="Wu L."/>
            <person name="Ma J."/>
        </authorList>
    </citation>
    <scope>NUCLEOTIDE SEQUENCE [LARGE SCALE GENOMIC DNA]</scope>
    <source>
        <strain evidence="3">JCM 3325</strain>
    </source>
</reference>
<proteinExistence type="predicted"/>
<organism evidence="2 3">
    <name type="scientific">Actinomadura vinacea</name>
    <dbReference type="NCBI Taxonomy" id="115336"/>
    <lineage>
        <taxon>Bacteria</taxon>
        <taxon>Bacillati</taxon>
        <taxon>Actinomycetota</taxon>
        <taxon>Actinomycetes</taxon>
        <taxon>Streptosporangiales</taxon>
        <taxon>Thermomonosporaceae</taxon>
        <taxon>Actinomadura</taxon>
    </lineage>
</organism>
<dbReference type="PANTHER" id="PTHR11102:SF160">
    <property type="entry name" value="ERAD-ASSOCIATED E3 UBIQUITIN-PROTEIN LIGASE COMPONENT HRD3"/>
    <property type="match status" value="1"/>
</dbReference>
<evidence type="ECO:0008006" key="4">
    <source>
        <dbReference type="Google" id="ProtNLM"/>
    </source>
</evidence>
<dbReference type="InterPro" id="IPR011990">
    <property type="entry name" value="TPR-like_helical_dom_sf"/>
</dbReference>
<name>A0ABP5WDS5_9ACTN</name>